<dbReference type="STRING" id="200378.SAMN05216553_102174"/>
<keyword evidence="3" id="KW-1185">Reference proteome</keyword>
<name>A0A1G7M9K1_9PSEU</name>
<keyword evidence="1" id="KW-0812">Transmembrane</keyword>
<dbReference type="AlphaFoldDB" id="A0A1G7M9K1"/>
<organism evidence="2 3">
    <name type="scientific">Lentzea fradiae</name>
    <dbReference type="NCBI Taxonomy" id="200378"/>
    <lineage>
        <taxon>Bacteria</taxon>
        <taxon>Bacillati</taxon>
        <taxon>Actinomycetota</taxon>
        <taxon>Actinomycetes</taxon>
        <taxon>Pseudonocardiales</taxon>
        <taxon>Pseudonocardiaceae</taxon>
        <taxon>Lentzea</taxon>
    </lineage>
</organism>
<evidence type="ECO:0000313" key="2">
    <source>
        <dbReference type="EMBL" id="SDF58401.1"/>
    </source>
</evidence>
<feature type="transmembrane region" description="Helical" evidence="1">
    <location>
        <begin position="300"/>
        <end position="316"/>
    </location>
</feature>
<feature type="transmembrane region" description="Helical" evidence="1">
    <location>
        <begin position="124"/>
        <end position="145"/>
    </location>
</feature>
<keyword evidence="1" id="KW-1133">Transmembrane helix</keyword>
<feature type="transmembrane region" description="Helical" evidence="1">
    <location>
        <begin position="221"/>
        <end position="238"/>
    </location>
</feature>
<protein>
    <submittedName>
        <fullName evidence="2">Uncharacterized protein</fullName>
    </submittedName>
</protein>
<dbReference type="EMBL" id="FNCC01000002">
    <property type="protein sequence ID" value="SDF58401.1"/>
    <property type="molecule type" value="Genomic_DNA"/>
</dbReference>
<feature type="transmembrane region" description="Helical" evidence="1">
    <location>
        <begin position="152"/>
        <end position="168"/>
    </location>
</feature>
<sequence>MGFRDRYWERGAAGRETPPELARQLYRWWLAGLLLKLIGSSWDVSWHFKWLRDDLAPPHLINTVGTVIVVALTLFHTFTGYGADRLALRLMQTGCGIFLVALPIDVINHRVNGLDITSWSGSHALLYLGTAVMLAGAIRGWAGYFPEGNGRTFGLVALWFFFLENVWFPNQHQEYGVRALQAYDDGQAEAEPILLQFAADQLGLPVGREAVVHFALPIADWVYPVWGLVAAALVLVIARRMIGRRWTATAVVGAYVAYRCLIWPLLAGIDFPKSAVPLFLVLVGLAIDAVHAVDLPTPATAALGAVAVTTAGYAGIRFQQEYLWGPPISFSSAAVTAVLLALLWTAGDAAVHRRETRTLAPLS</sequence>
<proteinExistence type="predicted"/>
<feature type="transmembrane region" description="Helical" evidence="1">
    <location>
        <begin position="28"/>
        <end position="48"/>
    </location>
</feature>
<accession>A0A1G7M9K1</accession>
<evidence type="ECO:0000313" key="3">
    <source>
        <dbReference type="Proteomes" id="UP000199623"/>
    </source>
</evidence>
<keyword evidence="1" id="KW-0472">Membrane</keyword>
<gene>
    <name evidence="2" type="ORF">SAMN05216553_102174</name>
</gene>
<feature type="transmembrane region" description="Helical" evidence="1">
    <location>
        <begin position="86"/>
        <end position="104"/>
    </location>
</feature>
<reference evidence="3" key="1">
    <citation type="submission" date="2016-10" db="EMBL/GenBank/DDBJ databases">
        <authorList>
            <person name="Varghese N."/>
            <person name="Submissions S."/>
        </authorList>
    </citation>
    <scope>NUCLEOTIDE SEQUENCE [LARGE SCALE GENOMIC DNA]</scope>
    <source>
        <strain evidence="3">CGMCC 4.3506</strain>
    </source>
</reference>
<evidence type="ECO:0000256" key="1">
    <source>
        <dbReference type="SAM" id="Phobius"/>
    </source>
</evidence>
<feature type="transmembrane region" description="Helical" evidence="1">
    <location>
        <begin position="328"/>
        <end position="347"/>
    </location>
</feature>
<dbReference type="Proteomes" id="UP000199623">
    <property type="component" value="Unassembled WGS sequence"/>
</dbReference>
<feature type="transmembrane region" description="Helical" evidence="1">
    <location>
        <begin position="275"/>
        <end position="293"/>
    </location>
</feature>
<feature type="transmembrane region" description="Helical" evidence="1">
    <location>
        <begin position="60"/>
        <end position="79"/>
    </location>
</feature>